<evidence type="ECO:0000259" key="1">
    <source>
        <dbReference type="PROSITE" id="PS50213"/>
    </source>
</evidence>
<dbReference type="SMART" id="SM00554">
    <property type="entry name" value="FAS1"/>
    <property type="match status" value="2"/>
</dbReference>
<organism evidence="2 3">
    <name type="scientific">Formosa agariphila (strain DSM 15362 / KCTC 12365 / LMG 23005 / KMM 3901 / M-2Alg 35-1)</name>
    <dbReference type="NCBI Taxonomy" id="1347342"/>
    <lineage>
        <taxon>Bacteria</taxon>
        <taxon>Pseudomonadati</taxon>
        <taxon>Bacteroidota</taxon>
        <taxon>Flavobacteriia</taxon>
        <taxon>Flavobacteriales</taxon>
        <taxon>Flavobacteriaceae</taxon>
        <taxon>Formosa</taxon>
    </lineage>
</organism>
<dbReference type="PROSITE" id="PS50213">
    <property type="entry name" value="FAS1"/>
    <property type="match status" value="2"/>
</dbReference>
<evidence type="ECO:0000313" key="2">
    <source>
        <dbReference type="EMBL" id="CDF78115.1"/>
    </source>
</evidence>
<feature type="domain" description="FAS1" evidence="1">
    <location>
        <begin position="51"/>
        <end position="199"/>
    </location>
</feature>
<sequence length="356" mass="37882">MENNIYVCKTITIKNIDMKTNFKYLVAFFSLFLVFTSCDSDDDGDTIITEDRNIVEIAQDTPELSNLVAALILADTGTDSNLVGTLSGDGPFTVFAPTNQAFVDLLGQLDGFNSLSDFDSAEGKAMLTTILQYHVVAGAAVTSGQLTDNQEVATVQGENVMIDLSNGVRVEDATENPATVTTADIDASNGVIHIIDKILLPQEILDMLNEQTLVEIVVGNDDLSILEAAVIKTDLVDTLNSEGPFTVFAPTNDAFVALLDALGEDYNSLDDFDTADEIALLKNILLYHVIPAEVYASDLSESSVETAFAGNTISIVDSGSAFVIQDATGENSNIIAADVAASNGVAHVIDRVLLPN</sequence>
<keyword evidence="3" id="KW-1185">Reference proteome</keyword>
<feature type="domain" description="FAS1" evidence="1">
    <location>
        <begin position="210"/>
        <end position="353"/>
    </location>
</feature>
<evidence type="ECO:0000313" key="3">
    <source>
        <dbReference type="Proteomes" id="UP000016160"/>
    </source>
</evidence>
<dbReference type="Gene3D" id="2.30.180.10">
    <property type="entry name" value="FAS1 domain"/>
    <property type="match status" value="2"/>
</dbReference>
<protein>
    <submittedName>
        <fullName evidence="2">Beta-Ig-H3/fasciclin</fullName>
    </submittedName>
</protein>
<dbReference type="Pfam" id="PF02469">
    <property type="entry name" value="Fasciclin"/>
    <property type="match status" value="2"/>
</dbReference>
<dbReference type="SUPFAM" id="SSF82153">
    <property type="entry name" value="FAS1 domain"/>
    <property type="match status" value="2"/>
</dbReference>
<dbReference type="InterPro" id="IPR050904">
    <property type="entry name" value="Adhesion/Biosynth-related"/>
</dbReference>
<dbReference type="eggNOG" id="COG2335">
    <property type="taxonomic scope" value="Bacteria"/>
</dbReference>
<dbReference type="Proteomes" id="UP000016160">
    <property type="component" value="Chromosome"/>
</dbReference>
<gene>
    <name evidence="2" type="ORF">BN863_4030</name>
</gene>
<dbReference type="AlphaFoldDB" id="T2KH35"/>
<dbReference type="PANTHER" id="PTHR10900:SF77">
    <property type="entry name" value="FI19380P1"/>
    <property type="match status" value="1"/>
</dbReference>
<dbReference type="EMBL" id="HG315671">
    <property type="protein sequence ID" value="CDF78115.1"/>
    <property type="molecule type" value="Genomic_DNA"/>
</dbReference>
<dbReference type="PANTHER" id="PTHR10900">
    <property type="entry name" value="PERIOSTIN-RELATED"/>
    <property type="match status" value="1"/>
</dbReference>
<reference evidence="2 3" key="1">
    <citation type="journal article" date="2013" name="Appl. Environ. Microbiol.">
        <title>The genome of the alga-associated marine flavobacterium Formosa agariphila KMM 3901T reveals a broad potential for degradation of algal polysaccharides.</title>
        <authorList>
            <person name="Mann A.J."/>
            <person name="Hahnke R.L."/>
            <person name="Huang S."/>
            <person name="Werner J."/>
            <person name="Xing P."/>
            <person name="Barbeyron T."/>
            <person name="Huettel B."/>
            <person name="Stueber K."/>
            <person name="Reinhardt R."/>
            <person name="Harder J."/>
            <person name="Gloeckner F.O."/>
            <person name="Amann R.I."/>
            <person name="Teeling H."/>
        </authorList>
    </citation>
    <scope>NUCLEOTIDE SEQUENCE [LARGE SCALE GENOMIC DNA]</scope>
    <source>
        <strain evidence="3">DSM 15362 / KCTC 12365 / LMG 23005 / KMM 3901</strain>
    </source>
</reference>
<dbReference type="GO" id="GO:0005615">
    <property type="term" value="C:extracellular space"/>
    <property type="evidence" value="ECO:0007669"/>
    <property type="project" value="TreeGrafter"/>
</dbReference>
<dbReference type="STRING" id="1347342.BN863_4030"/>
<name>T2KH35_FORAG</name>
<dbReference type="InterPro" id="IPR000782">
    <property type="entry name" value="FAS1_domain"/>
</dbReference>
<dbReference type="FunFam" id="2.30.180.10:FF:000032">
    <property type="entry name" value="Fasciclin domain-containing protein, putative"/>
    <property type="match status" value="2"/>
</dbReference>
<dbReference type="HOGENOM" id="CLU_031281_1_1_10"/>
<dbReference type="InterPro" id="IPR036378">
    <property type="entry name" value="FAS1_dom_sf"/>
</dbReference>
<proteinExistence type="predicted"/>
<dbReference type="PATRIC" id="fig|1347342.6.peg.407"/>
<accession>T2KH35</accession>